<name>A0A6A5X3T8_9PLEO</name>
<accession>A0A6A5X3T8</accession>
<evidence type="ECO:0000313" key="3">
    <source>
        <dbReference type="Proteomes" id="UP000799779"/>
    </source>
</evidence>
<gene>
    <name evidence="2" type="ORF">P154DRAFT_558769</name>
</gene>
<keyword evidence="3" id="KW-1185">Reference proteome</keyword>
<dbReference type="Proteomes" id="UP000799779">
    <property type="component" value="Unassembled WGS sequence"/>
</dbReference>
<evidence type="ECO:0000313" key="2">
    <source>
        <dbReference type="EMBL" id="KAF2007598.1"/>
    </source>
</evidence>
<dbReference type="AlphaFoldDB" id="A0A6A5X3T8"/>
<keyword evidence="1" id="KW-1133">Transmembrane helix</keyword>
<evidence type="ECO:0000256" key="1">
    <source>
        <dbReference type="SAM" id="Phobius"/>
    </source>
</evidence>
<keyword evidence="1" id="KW-0472">Membrane</keyword>
<keyword evidence="1" id="KW-0812">Transmembrane</keyword>
<feature type="transmembrane region" description="Helical" evidence="1">
    <location>
        <begin position="13"/>
        <end position="31"/>
    </location>
</feature>
<dbReference type="EMBL" id="ML977557">
    <property type="protein sequence ID" value="KAF2007598.1"/>
    <property type="molecule type" value="Genomic_DNA"/>
</dbReference>
<proteinExistence type="predicted"/>
<reference evidence="2" key="1">
    <citation type="journal article" date="2020" name="Stud. Mycol.">
        <title>101 Dothideomycetes genomes: a test case for predicting lifestyles and emergence of pathogens.</title>
        <authorList>
            <person name="Haridas S."/>
            <person name="Albert R."/>
            <person name="Binder M."/>
            <person name="Bloem J."/>
            <person name="Labutti K."/>
            <person name="Salamov A."/>
            <person name="Andreopoulos B."/>
            <person name="Baker S."/>
            <person name="Barry K."/>
            <person name="Bills G."/>
            <person name="Bluhm B."/>
            <person name="Cannon C."/>
            <person name="Castanera R."/>
            <person name="Culley D."/>
            <person name="Daum C."/>
            <person name="Ezra D."/>
            <person name="Gonzalez J."/>
            <person name="Henrissat B."/>
            <person name="Kuo A."/>
            <person name="Liang C."/>
            <person name="Lipzen A."/>
            <person name="Lutzoni F."/>
            <person name="Magnuson J."/>
            <person name="Mondo S."/>
            <person name="Nolan M."/>
            <person name="Ohm R."/>
            <person name="Pangilinan J."/>
            <person name="Park H.-J."/>
            <person name="Ramirez L."/>
            <person name="Alfaro M."/>
            <person name="Sun H."/>
            <person name="Tritt A."/>
            <person name="Yoshinaga Y."/>
            <person name="Zwiers L.-H."/>
            <person name="Turgeon B."/>
            <person name="Goodwin S."/>
            <person name="Spatafora J."/>
            <person name="Crous P."/>
            <person name="Grigoriev I."/>
        </authorList>
    </citation>
    <scope>NUCLEOTIDE SEQUENCE</scope>
    <source>
        <strain evidence="2">CBS 123094</strain>
    </source>
</reference>
<organism evidence="2 3">
    <name type="scientific">Amniculicola lignicola CBS 123094</name>
    <dbReference type="NCBI Taxonomy" id="1392246"/>
    <lineage>
        <taxon>Eukaryota</taxon>
        <taxon>Fungi</taxon>
        <taxon>Dikarya</taxon>
        <taxon>Ascomycota</taxon>
        <taxon>Pezizomycotina</taxon>
        <taxon>Dothideomycetes</taxon>
        <taxon>Pleosporomycetidae</taxon>
        <taxon>Pleosporales</taxon>
        <taxon>Amniculicolaceae</taxon>
        <taxon>Amniculicola</taxon>
    </lineage>
</organism>
<protein>
    <submittedName>
        <fullName evidence="2">Uncharacterized protein</fullName>
    </submittedName>
</protein>
<sequence length="136" mass="16117">MLHDFLHPRVIEVLFFIITDLLAMVIILLLIREGKQRKRQHKLQASLKASLAEVLLENYKYRTAELQHQKDLKAIFLRVDRQLDALEYEISGVTGVKLDRKKHTASRFEREIDILDGRVEELKQMEEAELQARYLY</sequence>